<dbReference type="AlphaFoldDB" id="A0A285NM93"/>
<accession>A0A285NM93</accession>
<dbReference type="GO" id="GO:0003824">
    <property type="term" value="F:catalytic activity"/>
    <property type="evidence" value="ECO:0007669"/>
    <property type="project" value="InterPro"/>
</dbReference>
<dbReference type="SFLD" id="SFLDG01067">
    <property type="entry name" value="SPASM/twitch_domain_containing"/>
    <property type="match status" value="1"/>
</dbReference>
<organism evidence="8 9">
    <name type="scientific">Persephonella hydrogeniphila</name>
    <dbReference type="NCBI Taxonomy" id="198703"/>
    <lineage>
        <taxon>Bacteria</taxon>
        <taxon>Pseudomonadati</taxon>
        <taxon>Aquificota</taxon>
        <taxon>Aquificia</taxon>
        <taxon>Aquificales</taxon>
        <taxon>Hydrogenothermaceae</taxon>
        <taxon>Persephonella</taxon>
    </lineage>
</organism>
<dbReference type="InterPro" id="IPR007197">
    <property type="entry name" value="rSAM"/>
</dbReference>
<evidence type="ECO:0000256" key="2">
    <source>
        <dbReference type="ARBA" id="ARBA00022485"/>
    </source>
</evidence>
<feature type="domain" description="Radical SAM core" evidence="7">
    <location>
        <begin position="19"/>
        <end position="225"/>
    </location>
</feature>
<dbReference type="InterPro" id="IPR023885">
    <property type="entry name" value="4Fe4S-binding_SPASM_dom"/>
</dbReference>
<evidence type="ECO:0000256" key="6">
    <source>
        <dbReference type="ARBA" id="ARBA00023014"/>
    </source>
</evidence>
<keyword evidence="9" id="KW-1185">Reference proteome</keyword>
<evidence type="ECO:0000259" key="7">
    <source>
        <dbReference type="PROSITE" id="PS51918"/>
    </source>
</evidence>
<evidence type="ECO:0000256" key="1">
    <source>
        <dbReference type="ARBA" id="ARBA00001966"/>
    </source>
</evidence>
<keyword evidence="2" id="KW-0004">4Fe-4S</keyword>
<dbReference type="NCBIfam" id="TIGR04085">
    <property type="entry name" value="rSAM_more_4Fe4S"/>
    <property type="match status" value="1"/>
</dbReference>
<dbReference type="InterPro" id="IPR006638">
    <property type="entry name" value="Elp3/MiaA/NifB-like_rSAM"/>
</dbReference>
<comment type="cofactor">
    <cofactor evidence="1">
        <name>[4Fe-4S] cluster</name>
        <dbReference type="ChEBI" id="CHEBI:49883"/>
    </cofactor>
</comment>
<dbReference type="InterPro" id="IPR058240">
    <property type="entry name" value="rSAM_sf"/>
</dbReference>
<keyword evidence="3" id="KW-0949">S-adenosyl-L-methionine</keyword>
<dbReference type="EMBL" id="OBEI01000010">
    <property type="protein sequence ID" value="SNZ10348.1"/>
    <property type="molecule type" value="Genomic_DNA"/>
</dbReference>
<dbReference type="Pfam" id="PF13186">
    <property type="entry name" value="SPASM"/>
    <property type="match status" value="1"/>
</dbReference>
<evidence type="ECO:0000313" key="8">
    <source>
        <dbReference type="EMBL" id="SNZ10348.1"/>
    </source>
</evidence>
<dbReference type="PIRSF" id="PIRSF037420">
    <property type="entry name" value="PQQ_syn_pqqE"/>
    <property type="match status" value="1"/>
</dbReference>
<keyword evidence="6" id="KW-0411">Iron-sulfur</keyword>
<dbReference type="CDD" id="cd21123">
    <property type="entry name" value="SPASM_MftC-like"/>
    <property type="match status" value="1"/>
</dbReference>
<dbReference type="RefSeq" id="WP_097000989.1">
    <property type="nucleotide sequence ID" value="NZ_OBEI01000010.1"/>
</dbReference>
<dbReference type="PANTHER" id="PTHR11228">
    <property type="entry name" value="RADICAL SAM DOMAIN PROTEIN"/>
    <property type="match status" value="1"/>
</dbReference>
<dbReference type="SFLD" id="SFLDS00029">
    <property type="entry name" value="Radical_SAM"/>
    <property type="match status" value="1"/>
</dbReference>
<dbReference type="GO" id="GO:0046872">
    <property type="term" value="F:metal ion binding"/>
    <property type="evidence" value="ECO:0007669"/>
    <property type="project" value="UniProtKB-KW"/>
</dbReference>
<dbReference type="Gene3D" id="3.20.20.70">
    <property type="entry name" value="Aldolase class I"/>
    <property type="match status" value="1"/>
</dbReference>
<dbReference type="PANTHER" id="PTHR11228:SF7">
    <property type="entry name" value="PQQA PEPTIDE CYCLASE"/>
    <property type="match status" value="1"/>
</dbReference>
<dbReference type="GO" id="GO:0006783">
    <property type="term" value="P:heme biosynthetic process"/>
    <property type="evidence" value="ECO:0007669"/>
    <property type="project" value="TreeGrafter"/>
</dbReference>
<dbReference type="InterPro" id="IPR050377">
    <property type="entry name" value="Radical_SAM_PqqE_MftC-like"/>
</dbReference>
<dbReference type="Proteomes" id="UP000219036">
    <property type="component" value="Unassembled WGS sequence"/>
</dbReference>
<dbReference type="CDD" id="cd01335">
    <property type="entry name" value="Radical_SAM"/>
    <property type="match status" value="1"/>
</dbReference>
<evidence type="ECO:0000256" key="3">
    <source>
        <dbReference type="ARBA" id="ARBA00022691"/>
    </source>
</evidence>
<gene>
    <name evidence="8" type="ORF">SAMN06265182_1834</name>
</gene>
<dbReference type="GO" id="GO:0051539">
    <property type="term" value="F:4 iron, 4 sulfur cluster binding"/>
    <property type="evidence" value="ECO:0007669"/>
    <property type="project" value="UniProtKB-KW"/>
</dbReference>
<dbReference type="SMART" id="SM00729">
    <property type="entry name" value="Elp3"/>
    <property type="match status" value="1"/>
</dbReference>
<proteinExistence type="predicted"/>
<dbReference type="SFLD" id="SFLDG01386">
    <property type="entry name" value="main_SPASM_domain-containing"/>
    <property type="match status" value="1"/>
</dbReference>
<keyword evidence="4" id="KW-0479">Metal-binding</keyword>
<evidence type="ECO:0000313" key="9">
    <source>
        <dbReference type="Proteomes" id="UP000219036"/>
    </source>
</evidence>
<dbReference type="PROSITE" id="PS51918">
    <property type="entry name" value="RADICAL_SAM"/>
    <property type="match status" value="1"/>
</dbReference>
<evidence type="ECO:0000256" key="4">
    <source>
        <dbReference type="ARBA" id="ARBA00022723"/>
    </source>
</evidence>
<dbReference type="Pfam" id="PF04055">
    <property type="entry name" value="Radical_SAM"/>
    <property type="match status" value="1"/>
</dbReference>
<dbReference type="InterPro" id="IPR017200">
    <property type="entry name" value="PqqE-like"/>
</dbReference>
<protein>
    <submittedName>
        <fullName evidence="8">Radical SAM additional 4Fe4S-binding SPASM domain-containing protein</fullName>
    </submittedName>
</protein>
<evidence type="ECO:0000256" key="5">
    <source>
        <dbReference type="ARBA" id="ARBA00023004"/>
    </source>
</evidence>
<reference evidence="9" key="1">
    <citation type="submission" date="2017-09" db="EMBL/GenBank/DDBJ databases">
        <authorList>
            <person name="Varghese N."/>
            <person name="Submissions S."/>
        </authorList>
    </citation>
    <scope>NUCLEOTIDE SEQUENCE [LARGE SCALE GENOMIC DNA]</scope>
    <source>
        <strain evidence="9">DSM 15103</strain>
    </source>
</reference>
<keyword evidence="5" id="KW-0408">Iron</keyword>
<name>A0A285NM93_9AQUI</name>
<dbReference type="InterPro" id="IPR013785">
    <property type="entry name" value="Aldolase_TIM"/>
</dbReference>
<dbReference type="SUPFAM" id="SSF102114">
    <property type="entry name" value="Radical SAM enzymes"/>
    <property type="match status" value="1"/>
</dbReference>
<dbReference type="OrthoDB" id="9782387at2"/>
<sequence>MLRITEYIKKTLNGEKIRPFPGVILIWNLTNVCNLFCQHCYSAANTVRTGEISIDEIKKQIPFLKKANVRYLILSGGEPLLREDIFDIAELFNENGFITTLSTNGLLINRENIEKIKKHFSYVGISIDGDEQTHDSFRGMKGAFKKSLEAIRLVRDYGIKVGMRFTITSQTYRSIPFIFELAEKEKIPKLYFSHLVYSGRGRNLTQAEKEEYRKIVEQIIDKAFDYVEKRMPVDIVTGNNEADAVVFYHKFKERYPEKADLLYENLKIWGGNQAGVRIADIDYRGYVKPDTYFPLKLGNIREKNFYDIWNSNGILSKLREHPREINGKCKECRFIDICNGNSRSRAYAVYGDYFAEDPECYI</sequence>